<gene>
    <name evidence="1" type="ORF">XIS1_610070</name>
</gene>
<accession>A0A1N6N061</accession>
<organism evidence="1 2">
    <name type="scientific">Xenorhabdus innexi</name>
    <dbReference type="NCBI Taxonomy" id="290109"/>
    <lineage>
        <taxon>Bacteria</taxon>
        <taxon>Pseudomonadati</taxon>
        <taxon>Pseudomonadota</taxon>
        <taxon>Gammaproteobacteria</taxon>
        <taxon>Enterobacterales</taxon>
        <taxon>Morganellaceae</taxon>
        <taxon>Xenorhabdus</taxon>
    </lineage>
</organism>
<protein>
    <submittedName>
        <fullName evidence="1">Uncharacterized protein</fullName>
    </submittedName>
</protein>
<dbReference type="AlphaFoldDB" id="A0A1N6N061"/>
<dbReference type="Proteomes" id="UP000196435">
    <property type="component" value="Unassembled WGS sequence"/>
</dbReference>
<name>A0A1N6N061_9GAMM</name>
<evidence type="ECO:0000313" key="1">
    <source>
        <dbReference type="EMBL" id="SIP74424.1"/>
    </source>
</evidence>
<proteinExistence type="predicted"/>
<sequence>MQMLFARSWHCSGILYDLDGIAYVLPDINSKVLTHRNSINSVFIIIIAL</sequence>
<evidence type="ECO:0000313" key="2">
    <source>
        <dbReference type="Proteomes" id="UP000196435"/>
    </source>
</evidence>
<dbReference type="EMBL" id="FTLG01000205">
    <property type="protein sequence ID" value="SIP74424.1"/>
    <property type="molecule type" value="Genomic_DNA"/>
</dbReference>
<reference evidence="2" key="1">
    <citation type="submission" date="2016-12" db="EMBL/GenBank/DDBJ databases">
        <authorList>
            <person name="Gaudriault S."/>
        </authorList>
    </citation>
    <scope>NUCLEOTIDE SEQUENCE [LARGE SCALE GENOMIC DNA]</scope>
    <source>
        <strain evidence="2">HGB1681 (deposited as PTA-6826 in the American Type Culture Collection)</strain>
    </source>
</reference>